<evidence type="ECO:0000256" key="1">
    <source>
        <dbReference type="SAM" id="Phobius"/>
    </source>
</evidence>
<protein>
    <submittedName>
        <fullName evidence="2">Transmembrane protein, putative</fullName>
    </submittedName>
</protein>
<reference evidence="3" key="3">
    <citation type="submission" date="2015-04" db="UniProtKB">
        <authorList>
            <consortium name="EnsemblPlants"/>
        </authorList>
    </citation>
    <scope>IDENTIFICATION</scope>
    <source>
        <strain evidence="3">cv. Jemalong A17</strain>
    </source>
</reference>
<evidence type="ECO:0000313" key="4">
    <source>
        <dbReference type="Proteomes" id="UP000002051"/>
    </source>
</evidence>
<dbReference type="Proteomes" id="UP000002051">
    <property type="component" value="Chromosome 2"/>
</dbReference>
<evidence type="ECO:0000313" key="3">
    <source>
        <dbReference type="EnsemblPlants" id="KEH39145"/>
    </source>
</evidence>
<name>A0A072VLV6_MEDTR</name>
<proteinExistence type="predicted"/>
<keyword evidence="1" id="KW-1133">Transmembrane helix</keyword>
<feature type="transmembrane region" description="Helical" evidence="1">
    <location>
        <begin position="35"/>
        <end position="56"/>
    </location>
</feature>
<keyword evidence="1" id="KW-0472">Membrane</keyword>
<gene>
    <name evidence="2" type="ordered locus">MTR_2g090445</name>
</gene>
<dbReference type="EnsemblPlants" id="KEH39145">
    <property type="protein sequence ID" value="KEH39145"/>
    <property type="gene ID" value="MTR_2g090445"/>
</dbReference>
<organism evidence="2 4">
    <name type="scientific">Medicago truncatula</name>
    <name type="common">Barrel medic</name>
    <name type="synonym">Medicago tribuloides</name>
    <dbReference type="NCBI Taxonomy" id="3880"/>
    <lineage>
        <taxon>Eukaryota</taxon>
        <taxon>Viridiplantae</taxon>
        <taxon>Streptophyta</taxon>
        <taxon>Embryophyta</taxon>
        <taxon>Tracheophyta</taxon>
        <taxon>Spermatophyta</taxon>
        <taxon>Magnoliopsida</taxon>
        <taxon>eudicotyledons</taxon>
        <taxon>Gunneridae</taxon>
        <taxon>Pentapetalae</taxon>
        <taxon>rosids</taxon>
        <taxon>fabids</taxon>
        <taxon>Fabales</taxon>
        <taxon>Fabaceae</taxon>
        <taxon>Papilionoideae</taxon>
        <taxon>50 kb inversion clade</taxon>
        <taxon>NPAAA clade</taxon>
        <taxon>Hologalegina</taxon>
        <taxon>IRL clade</taxon>
        <taxon>Trifolieae</taxon>
        <taxon>Medicago</taxon>
    </lineage>
</organism>
<sequence length="65" mass="7250">MERDMGKNGKSRIKVCVGLVSFRLVWFIVVRISLFVYVFLGFFGSTCLVVLAALSVKITHFGCCS</sequence>
<keyword evidence="1 2" id="KW-0812">Transmembrane</keyword>
<feature type="transmembrane region" description="Helical" evidence="1">
    <location>
        <begin position="12"/>
        <end position="29"/>
    </location>
</feature>
<dbReference type="HOGENOM" id="CLU_2853041_0_0_1"/>
<evidence type="ECO:0000313" key="2">
    <source>
        <dbReference type="EMBL" id="KEH39145.1"/>
    </source>
</evidence>
<accession>A0A072VLV6</accession>
<reference evidence="2 4" key="2">
    <citation type="journal article" date="2014" name="BMC Genomics">
        <title>An improved genome release (version Mt4.0) for the model legume Medicago truncatula.</title>
        <authorList>
            <person name="Tang H."/>
            <person name="Krishnakumar V."/>
            <person name="Bidwell S."/>
            <person name="Rosen B."/>
            <person name="Chan A."/>
            <person name="Zhou S."/>
            <person name="Gentzbittel L."/>
            <person name="Childs K.L."/>
            <person name="Yandell M."/>
            <person name="Gundlach H."/>
            <person name="Mayer K.F."/>
            <person name="Schwartz D.C."/>
            <person name="Town C.D."/>
        </authorList>
    </citation>
    <scope>GENOME REANNOTATION</scope>
    <source>
        <strain evidence="2">A17</strain>
        <strain evidence="3 4">cv. Jemalong A17</strain>
    </source>
</reference>
<dbReference type="EMBL" id="CM001218">
    <property type="protein sequence ID" value="KEH39145.1"/>
    <property type="molecule type" value="Genomic_DNA"/>
</dbReference>
<reference evidence="2 4" key="1">
    <citation type="journal article" date="2011" name="Nature">
        <title>The Medicago genome provides insight into the evolution of rhizobial symbioses.</title>
        <authorList>
            <person name="Young N.D."/>
            <person name="Debelle F."/>
            <person name="Oldroyd G.E."/>
            <person name="Geurts R."/>
            <person name="Cannon S.B."/>
            <person name="Udvardi M.K."/>
            <person name="Benedito V.A."/>
            <person name="Mayer K.F."/>
            <person name="Gouzy J."/>
            <person name="Schoof H."/>
            <person name="Van de Peer Y."/>
            <person name="Proost S."/>
            <person name="Cook D.R."/>
            <person name="Meyers B.C."/>
            <person name="Spannagl M."/>
            <person name="Cheung F."/>
            <person name="De Mita S."/>
            <person name="Krishnakumar V."/>
            <person name="Gundlach H."/>
            <person name="Zhou S."/>
            <person name="Mudge J."/>
            <person name="Bharti A.K."/>
            <person name="Murray J.D."/>
            <person name="Naoumkina M.A."/>
            <person name="Rosen B."/>
            <person name="Silverstein K.A."/>
            <person name="Tang H."/>
            <person name="Rombauts S."/>
            <person name="Zhao P.X."/>
            <person name="Zhou P."/>
            <person name="Barbe V."/>
            <person name="Bardou P."/>
            <person name="Bechner M."/>
            <person name="Bellec A."/>
            <person name="Berger A."/>
            <person name="Berges H."/>
            <person name="Bidwell S."/>
            <person name="Bisseling T."/>
            <person name="Choisne N."/>
            <person name="Couloux A."/>
            <person name="Denny R."/>
            <person name="Deshpande S."/>
            <person name="Dai X."/>
            <person name="Doyle J.J."/>
            <person name="Dudez A.M."/>
            <person name="Farmer A.D."/>
            <person name="Fouteau S."/>
            <person name="Franken C."/>
            <person name="Gibelin C."/>
            <person name="Gish J."/>
            <person name="Goldstein S."/>
            <person name="Gonzalez A.J."/>
            <person name="Green P.J."/>
            <person name="Hallab A."/>
            <person name="Hartog M."/>
            <person name="Hua A."/>
            <person name="Humphray S.J."/>
            <person name="Jeong D.H."/>
            <person name="Jing Y."/>
            <person name="Jocker A."/>
            <person name="Kenton S.M."/>
            <person name="Kim D.J."/>
            <person name="Klee K."/>
            <person name="Lai H."/>
            <person name="Lang C."/>
            <person name="Lin S."/>
            <person name="Macmil S.L."/>
            <person name="Magdelenat G."/>
            <person name="Matthews L."/>
            <person name="McCorrison J."/>
            <person name="Monaghan E.L."/>
            <person name="Mun J.H."/>
            <person name="Najar F.Z."/>
            <person name="Nicholson C."/>
            <person name="Noirot C."/>
            <person name="O'Bleness M."/>
            <person name="Paule C.R."/>
            <person name="Poulain J."/>
            <person name="Prion F."/>
            <person name="Qin B."/>
            <person name="Qu C."/>
            <person name="Retzel E.F."/>
            <person name="Riddle C."/>
            <person name="Sallet E."/>
            <person name="Samain S."/>
            <person name="Samson N."/>
            <person name="Sanders I."/>
            <person name="Saurat O."/>
            <person name="Scarpelli C."/>
            <person name="Schiex T."/>
            <person name="Segurens B."/>
            <person name="Severin A.J."/>
            <person name="Sherrier D.J."/>
            <person name="Shi R."/>
            <person name="Sims S."/>
            <person name="Singer S.R."/>
            <person name="Sinharoy S."/>
            <person name="Sterck L."/>
            <person name="Viollet A."/>
            <person name="Wang B.B."/>
            <person name="Wang K."/>
            <person name="Wang M."/>
            <person name="Wang X."/>
            <person name="Warfsmann J."/>
            <person name="Weissenbach J."/>
            <person name="White D.D."/>
            <person name="White J.D."/>
            <person name="Wiley G.B."/>
            <person name="Wincker P."/>
            <person name="Xing Y."/>
            <person name="Yang L."/>
            <person name="Yao Z."/>
            <person name="Ying F."/>
            <person name="Zhai J."/>
            <person name="Zhou L."/>
            <person name="Zuber A."/>
            <person name="Denarie J."/>
            <person name="Dixon R.A."/>
            <person name="May G.D."/>
            <person name="Schwartz D.C."/>
            <person name="Rogers J."/>
            <person name="Quetier F."/>
            <person name="Town C.D."/>
            <person name="Roe B.A."/>
        </authorList>
    </citation>
    <scope>NUCLEOTIDE SEQUENCE [LARGE SCALE GENOMIC DNA]</scope>
    <source>
        <strain evidence="2">A17</strain>
        <strain evidence="3 4">cv. Jemalong A17</strain>
    </source>
</reference>
<keyword evidence="4" id="KW-1185">Reference proteome</keyword>
<dbReference type="AlphaFoldDB" id="A0A072VLV6"/>